<dbReference type="AlphaFoldDB" id="A0A1G6WKW0"/>
<organism evidence="1 2">
    <name type="scientific">Peptococcus niger</name>
    <dbReference type="NCBI Taxonomy" id="2741"/>
    <lineage>
        <taxon>Bacteria</taxon>
        <taxon>Bacillati</taxon>
        <taxon>Bacillota</taxon>
        <taxon>Clostridia</taxon>
        <taxon>Eubacteriales</taxon>
        <taxon>Peptococcaceae</taxon>
        <taxon>Peptococcus</taxon>
    </lineage>
</organism>
<evidence type="ECO:0008006" key="3">
    <source>
        <dbReference type="Google" id="ProtNLM"/>
    </source>
</evidence>
<keyword evidence="2" id="KW-1185">Reference proteome</keyword>
<proteinExistence type="predicted"/>
<gene>
    <name evidence="1" type="ORF">SAMN04489866_10578</name>
</gene>
<evidence type="ECO:0000313" key="2">
    <source>
        <dbReference type="Proteomes" id="UP000198995"/>
    </source>
</evidence>
<protein>
    <recommendedName>
        <fullName evidence="3">Phage transcriptional regulator, ArpU family</fullName>
    </recommendedName>
</protein>
<dbReference type="OrthoDB" id="1705555at2"/>
<dbReference type="Proteomes" id="UP000198995">
    <property type="component" value="Unassembled WGS sequence"/>
</dbReference>
<dbReference type="RefSeq" id="WP_091791752.1">
    <property type="nucleotide sequence ID" value="NZ_FNAF01000005.1"/>
</dbReference>
<accession>A0A1G6WKW0</accession>
<sequence>MPRNGADYQRLRHQAQRLGLNLSTAIPQMKRLLDDYASLAWLTDAPTRPRSARLFSPDQTADALLLLDHWTEANRNPDRAARQIRQNAFLKTMLEQAIDATARYPGEGQCYAAILHRYYCTYPRPTDMAIMDDLHLERSSYYCKKKEAVLCCAIAFFGTVSEECNL</sequence>
<evidence type="ECO:0000313" key="1">
    <source>
        <dbReference type="EMBL" id="SDD66478.1"/>
    </source>
</evidence>
<name>A0A1G6WKW0_PEPNI</name>
<dbReference type="EMBL" id="FNAF01000005">
    <property type="protein sequence ID" value="SDD66478.1"/>
    <property type="molecule type" value="Genomic_DNA"/>
</dbReference>
<reference evidence="1 2" key="1">
    <citation type="submission" date="2016-10" db="EMBL/GenBank/DDBJ databases">
        <authorList>
            <person name="de Groot N.N."/>
        </authorList>
    </citation>
    <scope>NUCLEOTIDE SEQUENCE [LARGE SCALE GENOMIC DNA]</scope>
    <source>
        <strain evidence="1 2">DSM 20475</strain>
    </source>
</reference>
<dbReference type="STRING" id="2741.SAMN04489866_10578"/>